<dbReference type="Proteomes" id="UP000008783">
    <property type="component" value="Unassembled WGS sequence"/>
</dbReference>
<dbReference type="KEGG" id="pgr:PGTG_17198"/>
<evidence type="ECO:0000313" key="1">
    <source>
        <dbReference type="EMBL" id="EFP90926.2"/>
    </source>
</evidence>
<organism evidence="1 2">
    <name type="scientific">Puccinia graminis f. sp. tritici (strain CRL 75-36-700-3 / race SCCL)</name>
    <name type="common">Black stem rust fungus</name>
    <dbReference type="NCBI Taxonomy" id="418459"/>
    <lineage>
        <taxon>Eukaryota</taxon>
        <taxon>Fungi</taxon>
        <taxon>Dikarya</taxon>
        <taxon>Basidiomycota</taxon>
        <taxon>Pucciniomycotina</taxon>
        <taxon>Pucciniomycetes</taxon>
        <taxon>Pucciniales</taxon>
        <taxon>Pucciniaceae</taxon>
        <taxon>Puccinia</taxon>
    </lineage>
</organism>
<sequence>MKKLFKEVCKGFLESYDEFELKIFYNMIQHLEKYHMPQMFEKDLVIRVGEYNAISEIKAGGAAMMQYSDSLKSLYVKYGEILQVLCQGRKEKGEEEGETKYEDKLIYLTGITGRLDGNLFPPAQVKNHAPIQDIPDEDEKHVHKKAKIETNNYKVMESLIKSWEEQNEDDLSLHSKTYIPIDEHKDLYIEDFISELNKKSLNNFSLLDHIIEENGGDYEDPKNLLVDMKHKIEALLKLKNAGDL</sequence>
<gene>
    <name evidence="1" type="ORF">PGTG_17198</name>
</gene>
<evidence type="ECO:0000313" key="2">
    <source>
        <dbReference type="Proteomes" id="UP000008783"/>
    </source>
</evidence>
<dbReference type="GeneID" id="10528340"/>
<protein>
    <submittedName>
        <fullName evidence="1">Uncharacterized protein</fullName>
    </submittedName>
</protein>
<dbReference type="InParanoid" id="E3L301"/>
<reference evidence="2" key="2">
    <citation type="journal article" date="2011" name="Proc. Natl. Acad. Sci. U.S.A.">
        <title>Obligate biotrophy features unraveled by the genomic analysis of rust fungi.</title>
        <authorList>
            <person name="Duplessis S."/>
            <person name="Cuomo C.A."/>
            <person name="Lin Y.-C."/>
            <person name="Aerts A."/>
            <person name="Tisserant E."/>
            <person name="Veneault-Fourrey C."/>
            <person name="Joly D.L."/>
            <person name="Hacquard S."/>
            <person name="Amselem J."/>
            <person name="Cantarel B.L."/>
            <person name="Chiu R."/>
            <person name="Coutinho P.M."/>
            <person name="Feau N."/>
            <person name="Field M."/>
            <person name="Frey P."/>
            <person name="Gelhaye E."/>
            <person name="Goldberg J."/>
            <person name="Grabherr M.G."/>
            <person name="Kodira C.D."/>
            <person name="Kohler A."/>
            <person name="Kuees U."/>
            <person name="Lindquist E.A."/>
            <person name="Lucas S.M."/>
            <person name="Mago R."/>
            <person name="Mauceli E."/>
            <person name="Morin E."/>
            <person name="Murat C."/>
            <person name="Pangilinan J.L."/>
            <person name="Park R."/>
            <person name="Pearson M."/>
            <person name="Quesneville H."/>
            <person name="Rouhier N."/>
            <person name="Sakthikumar S."/>
            <person name="Salamov A.A."/>
            <person name="Schmutz J."/>
            <person name="Selles B."/>
            <person name="Shapiro H."/>
            <person name="Tanguay P."/>
            <person name="Tuskan G.A."/>
            <person name="Henrissat B."/>
            <person name="Van de Peer Y."/>
            <person name="Rouze P."/>
            <person name="Ellis J.G."/>
            <person name="Dodds P.N."/>
            <person name="Schein J.E."/>
            <person name="Zhong S."/>
            <person name="Hamelin R.C."/>
            <person name="Grigoriev I.V."/>
            <person name="Szabo L.J."/>
            <person name="Martin F."/>
        </authorList>
    </citation>
    <scope>NUCLEOTIDE SEQUENCE [LARGE SCALE GENOMIC DNA]</scope>
    <source>
        <strain evidence="2">CRL 75-36-700-3 / race SCCL</strain>
    </source>
</reference>
<accession>E3L301</accession>
<keyword evidence="2" id="KW-1185">Reference proteome</keyword>
<dbReference type="AlphaFoldDB" id="E3L301"/>
<dbReference type="RefSeq" id="XP_003335345.2">
    <property type="nucleotide sequence ID" value="XM_003335297.2"/>
</dbReference>
<name>E3L301_PUCGT</name>
<proteinExistence type="predicted"/>
<dbReference type="VEuPathDB" id="FungiDB:PGTG_17198"/>
<dbReference type="HOGENOM" id="CLU_075881_0_0_1"/>
<dbReference type="OrthoDB" id="10420476at2759"/>
<reference key="1">
    <citation type="submission" date="2007-01" db="EMBL/GenBank/DDBJ databases">
        <title>The Genome Sequence of Puccinia graminis f. sp. tritici Strain CRL 75-36-700-3.</title>
        <authorList>
            <consortium name="The Broad Institute Genome Sequencing Platform"/>
            <person name="Birren B."/>
            <person name="Lander E."/>
            <person name="Galagan J."/>
            <person name="Nusbaum C."/>
            <person name="Devon K."/>
            <person name="Cuomo C."/>
            <person name="Jaffe D."/>
            <person name="Butler J."/>
            <person name="Alvarez P."/>
            <person name="Gnerre S."/>
            <person name="Grabherr M."/>
            <person name="Mauceli E."/>
            <person name="Brockman W."/>
            <person name="Young S."/>
            <person name="LaButti K."/>
            <person name="Sykes S."/>
            <person name="DeCaprio D."/>
            <person name="Crawford M."/>
            <person name="Koehrsen M."/>
            <person name="Engels R."/>
            <person name="Montgomery P."/>
            <person name="Pearson M."/>
            <person name="Howarth C."/>
            <person name="Larson L."/>
            <person name="White J."/>
            <person name="Zeng Q."/>
            <person name="Kodira C."/>
            <person name="Yandava C."/>
            <person name="Alvarado L."/>
            <person name="O'Leary S."/>
            <person name="Szabo L."/>
            <person name="Dean R."/>
            <person name="Schein J."/>
        </authorList>
    </citation>
    <scope>NUCLEOTIDE SEQUENCE</scope>
    <source>
        <strain>CRL 75-36-700-3</strain>
    </source>
</reference>
<dbReference type="EMBL" id="DS178339">
    <property type="protein sequence ID" value="EFP90926.2"/>
    <property type="molecule type" value="Genomic_DNA"/>
</dbReference>